<gene>
    <name evidence="16" type="ORF">DesU5LDRAFT_2336</name>
</gene>
<dbReference type="CDD" id="cd06225">
    <property type="entry name" value="HAMP"/>
    <property type="match status" value="1"/>
</dbReference>
<feature type="domain" description="Histidine kinase" evidence="12">
    <location>
        <begin position="563"/>
        <end position="785"/>
    </location>
</feature>
<dbReference type="OrthoDB" id="9805967at2"/>
<reference evidence="16" key="1">
    <citation type="submission" date="2011-11" db="EMBL/GenBank/DDBJ databases">
        <title>Improved High-Quality Draft sequence of Desulfovibrio sp. U5L.</title>
        <authorList>
            <consortium name="US DOE Joint Genome Institute"/>
            <person name="Lucas S."/>
            <person name="Han J."/>
            <person name="Lapidus A."/>
            <person name="Cheng J.-F."/>
            <person name="Goodwin L."/>
            <person name="Pitluck S."/>
            <person name="Peters L."/>
            <person name="Ovchinnikova G."/>
            <person name="Held B."/>
            <person name="Detter J.C."/>
            <person name="Han C."/>
            <person name="Tapia R."/>
            <person name="Land M."/>
            <person name="Hauser L."/>
            <person name="Kyrpides N."/>
            <person name="Ivanova N."/>
            <person name="Pagani I."/>
            <person name="Gabster J."/>
            <person name="Walker C."/>
            <person name="Stolyar S."/>
            <person name="Stahl D."/>
            <person name="Arkin A."/>
            <person name="Dehal P."/>
            <person name="Hazen T."/>
            <person name="Woyke T."/>
        </authorList>
    </citation>
    <scope>NUCLEOTIDE SEQUENCE [LARGE SCALE GENOMIC DNA]</scope>
    <source>
        <strain evidence="16">U5L</strain>
    </source>
</reference>
<dbReference type="Gene3D" id="1.10.287.130">
    <property type="match status" value="1"/>
</dbReference>
<dbReference type="InterPro" id="IPR035965">
    <property type="entry name" value="PAS-like_dom_sf"/>
</dbReference>
<proteinExistence type="predicted"/>
<dbReference type="CDD" id="cd00082">
    <property type="entry name" value="HisKA"/>
    <property type="match status" value="1"/>
</dbReference>
<keyword evidence="11" id="KW-0472">Membrane</keyword>
<feature type="domain" description="PAC" evidence="14">
    <location>
        <begin position="378"/>
        <end position="430"/>
    </location>
</feature>
<dbReference type="GO" id="GO:0016020">
    <property type="term" value="C:membrane"/>
    <property type="evidence" value="ECO:0007669"/>
    <property type="project" value="UniProtKB-SubCell"/>
</dbReference>
<dbReference type="HOGENOM" id="CLU_000445_89_29_7"/>
<accession>I2Q2J6</accession>
<evidence type="ECO:0000256" key="6">
    <source>
        <dbReference type="ARBA" id="ARBA00022741"/>
    </source>
</evidence>
<dbReference type="PROSITE" id="PS50109">
    <property type="entry name" value="HIS_KIN"/>
    <property type="match status" value="1"/>
</dbReference>
<protein>
    <recommendedName>
        <fullName evidence="3">histidine kinase</fullName>
        <ecNumber evidence="3">2.7.13.3</ecNumber>
    </recommendedName>
</protein>
<feature type="region of interest" description="Disordered" evidence="10">
    <location>
        <begin position="1"/>
        <end position="20"/>
    </location>
</feature>
<dbReference type="eggNOG" id="COG3850">
    <property type="taxonomic scope" value="Bacteria"/>
</dbReference>
<dbReference type="Gene3D" id="3.30.565.10">
    <property type="entry name" value="Histidine kinase-like ATPase, C-terminal domain"/>
    <property type="match status" value="1"/>
</dbReference>
<dbReference type="PROSITE" id="PS50112">
    <property type="entry name" value="PAS"/>
    <property type="match status" value="1"/>
</dbReference>
<evidence type="ECO:0000259" key="14">
    <source>
        <dbReference type="PROSITE" id="PS50113"/>
    </source>
</evidence>
<keyword evidence="8" id="KW-0067">ATP-binding</keyword>
<dbReference type="Gene3D" id="3.30.450.20">
    <property type="entry name" value="PAS domain"/>
    <property type="match status" value="2"/>
</dbReference>
<dbReference type="InterPro" id="IPR003661">
    <property type="entry name" value="HisK_dim/P_dom"/>
</dbReference>
<evidence type="ECO:0000256" key="7">
    <source>
        <dbReference type="ARBA" id="ARBA00022777"/>
    </source>
</evidence>
<dbReference type="InterPro" id="IPR036097">
    <property type="entry name" value="HisK_dim/P_sf"/>
</dbReference>
<evidence type="ECO:0000256" key="11">
    <source>
        <dbReference type="SAM" id="Phobius"/>
    </source>
</evidence>
<comment type="catalytic activity">
    <reaction evidence="1">
        <text>ATP + protein L-histidine = ADP + protein N-phospho-L-histidine.</text>
        <dbReference type="EC" id="2.7.13.3"/>
    </reaction>
</comment>
<dbReference type="Pfam" id="PF00672">
    <property type="entry name" value="HAMP"/>
    <property type="match status" value="1"/>
</dbReference>
<dbReference type="Pfam" id="PF08448">
    <property type="entry name" value="PAS_4"/>
    <property type="match status" value="1"/>
</dbReference>
<dbReference type="InterPro" id="IPR004358">
    <property type="entry name" value="Sig_transdc_His_kin-like_C"/>
</dbReference>
<dbReference type="InterPro" id="IPR013656">
    <property type="entry name" value="PAS_4"/>
</dbReference>
<dbReference type="Gene3D" id="6.10.340.10">
    <property type="match status" value="1"/>
</dbReference>
<dbReference type="GO" id="GO:0000155">
    <property type="term" value="F:phosphorelay sensor kinase activity"/>
    <property type="evidence" value="ECO:0007669"/>
    <property type="project" value="InterPro"/>
</dbReference>
<dbReference type="InterPro" id="IPR003594">
    <property type="entry name" value="HATPase_dom"/>
</dbReference>
<evidence type="ECO:0000256" key="2">
    <source>
        <dbReference type="ARBA" id="ARBA00004370"/>
    </source>
</evidence>
<dbReference type="eggNOG" id="COG4191">
    <property type="taxonomic scope" value="Bacteria"/>
</dbReference>
<evidence type="ECO:0000259" key="15">
    <source>
        <dbReference type="PROSITE" id="PS50885"/>
    </source>
</evidence>
<dbReference type="EC" id="2.7.13.3" evidence="3"/>
<keyword evidence="5" id="KW-0808">Transferase</keyword>
<evidence type="ECO:0000256" key="3">
    <source>
        <dbReference type="ARBA" id="ARBA00012438"/>
    </source>
</evidence>
<dbReference type="InterPro" id="IPR036890">
    <property type="entry name" value="HATPase_C_sf"/>
</dbReference>
<dbReference type="SMART" id="SM00091">
    <property type="entry name" value="PAS"/>
    <property type="match status" value="1"/>
</dbReference>
<keyword evidence="9" id="KW-0902">Two-component regulatory system</keyword>
<evidence type="ECO:0000256" key="1">
    <source>
        <dbReference type="ARBA" id="ARBA00000085"/>
    </source>
</evidence>
<dbReference type="PANTHER" id="PTHR43065:SF10">
    <property type="entry name" value="PEROXIDE STRESS-ACTIVATED HISTIDINE KINASE MAK3"/>
    <property type="match status" value="1"/>
</dbReference>
<keyword evidence="4" id="KW-0597">Phosphoprotein</keyword>
<dbReference type="Pfam" id="PF00512">
    <property type="entry name" value="HisKA"/>
    <property type="match status" value="1"/>
</dbReference>
<dbReference type="SUPFAM" id="SSF55874">
    <property type="entry name" value="ATPase domain of HSP90 chaperone/DNA topoisomerase II/histidine kinase"/>
    <property type="match status" value="1"/>
</dbReference>
<sequence>MTDDTQPGAAGPDTEPGPPGLLRTLSRFLRKATRLLLQIRCSLITKLAIISGAALMFFFFLWSSLNIDAMEDLSMENTASDIDRLGTTIILGLHDSMLTYAPDATQEIIRNIGTQSAIKTIRVYNKRGEIKYSNQVHEIDGATDIKQEACYVCHRKEPPLVHLNTKERTRIFVDSNGQKCIGIISPIANDASCSGDPCHVHPPGKKILGLLDMVVSLEGAEANLARFTRVNFLMALGIATAIFLILFLCLHMLVHVPVRKMMRATRAIAAGGDFTGVDVRQSDEMGELGAAINSMGREVLSKQAELARQMRRYQDLFEHVPCIITVQDKNLRLVSYNQFFAGEFHAKPGEYCYKVYKGLDAPCPNCPVIRTFEDGLPHATEEITLDKDGCRRSFFVSTAPMTDAAGHVSTVMEMSLDITDSKFLEEELERSRQKYLAIFSCIPTALFVLDRESLAILECNAKAVETYGYSQSEFLGLGFLDLFFNQVRTGHERLIREEHAIDRARHRRKSGEVIYVSIRVSTAAYPGSQVYLASVTDITHRLETEQQLIQASKMATLGEMATSVAHELNQPMTVIQTIADYLLRKTRRDEPVPRELFQEMADGIGRHISRATRIINHMREFGRKSDLVTGPVDLGEVLTRTLELFSQQLKVRNIEVACDIGPDLPPVLAEANRLEQVFMNLLLNARDAIEERAASQPTAPKRVSLRVFAEADSVVAEIADTGPGIPTDIQDKVFEPFFTTKAVGKGTGLGLSISYGIIKDYGGTIEAVAAPGQGARFLVRLPRHKGDKPVGT</sequence>
<evidence type="ECO:0000313" key="16">
    <source>
        <dbReference type="EMBL" id="EIG54002.1"/>
    </source>
</evidence>
<evidence type="ECO:0000259" key="12">
    <source>
        <dbReference type="PROSITE" id="PS50109"/>
    </source>
</evidence>
<dbReference type="PANTHER" id="PTHR43065">
    <property type="entry name" value="SENSOR HISTIDINE KINASE"/>
    <property type="match status" value="1"/>
</dbReference>
<dbReference type="InterPro" id="IPR000700">
    <property type="entry name" value="PAS-assoc_C"/>
</dbReference>
<dbReference type="SMART" id="SM00387">
    <property type="entry name" value="HATPase_c"/>
    <property type="match status" value="1"/>
</dbReference>
<dbReference type="PROSITE" id="PS50113">
    <property type="entry name" value="PAC"/>
    <property type="match status" value="1"/>
</dbReference>
<dbReference type="SMART" id="SM00388">
    <property type="entry name" value="HisKA"/>
    <property type="match status" value="1"/>
</dbReference>
<feature type="transmembrane region" description="Helical" evidence="11">
    <location>
        <begin position="232"/>
        <end position="254"/>
    </location>
</feature>
<organism evidence="16">
    <name type="scientific">Desulfovibrio sp. U5L</name>
    <dbReference type="NCBI Taxonomy" id="596152"/>
    <lineage>
        <taxon>Bacteria</taxon>
        <taxon>Pseudomonadati</taxon>
        <taxon>Thermodesulfobacteriota</taxon>
        <taxon>Desulfovibrionia</taxon>
        <taxon>Desulfovibrionales</taxon>
        <taxon>Desulfovibrionaceae</taxon>
        <taxon>Desulfovibrio</taxon>
    </lineage>
</organism>
<dbReference type="STRING" id="596152.DesU5LDRAFT_2336"/>
<keyword evidence="7" id="KW-0418">Kinase</keyword>
<keyword evidence="11" id="KW-0812">Transmembrane</keyword>
<dbReference type="CDD" id="cd00130">
    <property type="entry name" value="PAS"/>
    <property type="match status" value="1"/>
</dbReference>
<dbReference type="NCBIfam" id="TIGR00229">
    <property type="entry name" value="sensory_box"/>
    <property type="match status" value="1"/>
</dbReference>
<dbReference type="SUPFAM" id="SSF55785">
    <property type="entry name" value="PYP-like sensor domain (PAS domain)"/>
    <property type="match status" value="2"/>
</dbReference>
<dbReference type="SMART" id="SM00304">
    <property type="entry name" value="HAMP"/>
    <property type="match status" value="1"/>
</dbReference>
<dbReference type="InterPro" id="IPR005467">
    <property type="entry name" value="His_kinase_dom"/>
</dbReference>
<dbReference type="EMBL" id="JH600068">
    <property type="protein sequence ID" value="EIG54002.1"/>
    <property type="molecule type" value="Genomic_DNA"/>
</dbReference>
<keyword evidence="6" id="KW-0547">Nucleotide-binding</keyword>
<evidence type="ECO:0000256" key="8">
    <source>
        <dbReference type="ARBA" id="ARBA00022840"/>
    </source>
</evidence>
<feature type="domain" description="PAS" evidence="13">
    <location>
        <begin position="431"/>
        <end position="476"/>
    </location>
</feature>
<dbReference type="PRINTS" id="PR00344">
    <property type="entry name" value="BCTRLSENSOR"/>
</dbReference>
<evidence type="ECO:0000256" key="9">
    <source>
        <dbReference type="ARBA" id="ARBA00023012"/>
    </source>
</evidence>
<feature type="transmembrane region" description="Helical" evidence="11">
    <location>
        <begin position="43"/>
        <end position="65"/>
    </location>
</feature>
<dbReference type="InterPro" id="IPR003660">
    <property type="entry name" value="HAMP_dom"/>
</dbReference>
<dbReference type="Pfam" id="PF13426">
    <property type="entry name" value="PAS_9"/>
    <property type="match status" value="1"/>
</dbReference>
<feature type="domain" description="HAMP" evidence="15">
    <location>
        <begin position="257"/>
        <end position="304"/>
    </location>
</feature>
<dbReference type="SUPFAM" id="SSF47384">
    <property type="entry name" value="Homodimeric domain of signal transducing histidine kinase"/>
    <property type="match status" value="1"/>
</dbReference>
<keyword evidence="11" id="KW-1133">Transmembrane helix</keyword>
<dbReference type="PROSITE" id="PS50885">
    <property type="entry name" value="HAMP"/>
    <property type="match status" value="1"/>
</dbReference>
<dbReference type="Gene3D" id="3.30.450.290">
    <property type="match status" value="1"/>
</dbReference>
<dbReference type="Pfam" id="PF02518">
    <property type="entry name" value="HATPase_c"/>
    <property type="match status" value="1"/>
</dbReference>
<dbReference type="AlphaFoldDB" id="I2Q2J6"/>
<evidence type="ECO:0000256" key="4">
    <source>
        <dbReference type="ARBA" id="ARBA00022553"/>
    </source>
</evidence>
<comment type="subcellular location">
    <subcellularLocation>
        <location evidence="2">Membrane</location>
    </subcellularLocation>
</comment>
<dbReference type="InterPro" id="IPR000014">
    <property type="entry name" value="PAS"/>
</dbReference>
<evidence type="ECO:0000259" key="13">
    <source>
        <dbReference type="PROSITE" id="PS50112"/>
    </source>
</evidence>
<dbReference type="GO" id="GO:0005524">
    <property type="term" value="F:ATP binding"/>
    <property type="evidence" value="ECO:0007669"/>
    <property type="project" value="UniProtKB-KW"/>
</dbReference>
<evidence type="ECO:0000256" key="5">
    <source>
        <dbReference type="ARBA" id="ARBA00022679"/>
    </source>
</evidence>
<evidence type="ECO:0000256" key="10">
    <source>
        <dbReference type="SAM" id="MobiDB-lite"/>
    </source>
</evidence>
<name>I2Q2J6_9BACT</name>